<protein>
    <submittedName>
        <fullName evidence="1">Uncharacterized protein</fullName>
    </submittedName>
</protein>
<accession>A0A2P2PKK1</accession>
<proteinExistence type="predicted"/>
<reference evidence="1" key="1">
    <citation type="submission" date="2018-02" db="EMBL/GenBank/DDBJ databases">
        <title>Rhizophora mucronata_Transcriptome.</title>
        <authorList>
            <person name="Meera S.P."/>
            <person name="Sreeshan A."/>
            <person name="Augustine A."/>
        </authorList>
    </citation>
    <scope>NUCLEOTIDE SEQUENCE</scope>
    <source>
        <tissue evidence="1">Leaf</tissue>
    </source>
</reference>
<dbReference type="AlphaFoldDB" id="A0A2P2PKK1"/>
<name>A0A2P2PKK1_RHIMU</name>
<dbReference type="EMBL" id="GGEC01074786">
    <property type="protein sequence ID" value="MBX55270.1"/>
    <property type="molecule type" value="Transcribed_RNA"/>
</dbReference>
<organism evidence="1">
    <name type="scientific">Rhizophora mucronata</name>
    <name type="common">Asiatic mangrove</name>
    <dbReference type="NCBI Taxonomy" id="61149"/>
    <lineage>
        <taxon>Eukaryota</taxon>
        <taxon>Viridiplantae</taxon>
        <taxon>Streptophyta</taxon>
        <taxon>Embryophyta</taxon>
        <taxon>Tracheophyta</taxon>
        <taxon>Spermatophyta</taxon>
        <taxon>Magnoliopsida</taxon>
        <taxon>eudicotyledons</taxon>
        <taxon>Gunneridae</taxon>
        <taxon>Pentapetalae</taxon>
        <taxon>rosids</taxon>
        <taxon>fabids</taxon>
        <taxon>Malpighiales</taxon>
        <taxon>Rhizophoraceae</taxon>
        <taxon>Rhizophora</taxon>
    </lineage>
</organism>
<evidence type="ECO:0000313" key="1">
    <source>
        <dbReference type="EMBL" id="MBX55270.1"/>
    </source>
</evidence>
<sequence length="59" mass="6639">MILNSELGSIDEWVMDHPSNDLACNHIQISAIMVPSECCLSFASTQIVAHIYEYQSRII</sequence>